<feature type="compositionally biased region" description="Basic residues" evidence="1">
    <location>
        <begin position="217"/>
        <end position="231"/>
    </location>
</feature>
<evidence type="ECO:0000313" key="3">
    <source>
        <dbReference type="Proteomes" id="UP000230233"/>
    </source>
</evidence>
<feature type="compositionally biased region" description="Basic residues" evidence="1">
    <location>
        <begin position="299"/>
        <end position="311"/>
    </location>
</feature>
<feature type="compositionally biased region" description="Basic residues" evidence="1">
    <location>
        <begin position="387"/>
        <end position="398"/>
    </location>
</feature>
<accession>A0A2G5SXT6</accession>
<feature type="region of interest" description="Disordered" evidence="1">
    <location>
        <begin position="199"/>
        <end position="461"/>
    </location>
</feature>
<sequence length="461" mass="52612">MMIFLRPPSRSLPSACVGHTRRQLIFRCCPRQIIAEQTSTVVQQPTNMPQNCFLVYSTALKAMVEEMRKVHNWLSDHTQKEQTTQGRLIYSLIVMDLRRELNDFEKRADAFEEAGNKNKSADQETIEYINRTSNAIHTALREWKSAHQPDEDFDVVIDKHSMGSFMKVLKRLNEMNDVEEKNKSQKVLVNGMAGEDMVEKSVEPEAKNGEKPQPKNGKAKQNGKRKRNGKKAQHEQPQEPEQNQSTLIEQPEPELAQQELVQAAPAEPEPEQQRKEQQEPPQQATSLEAQNAQKAQPKNGKRNQNGKRKRNGHQEQNGQHQEQPHEPEQNHSAHIDQQEPELAQHELIQAAPAEPKPEQQREEQPEPPQQATSLEPQNAQKTQTKNGNRKQNGKRKRNGHQEQNGQQQEQPHEPEQNHSAQIDQQEPVPIPPEESKPGQQQDQPEEPQQATSSLESSEAAV</sequence>
<feature type="compositionally biased region" description="Low complexity" evidence="1">
    <location>
        <begin position="439"/>
        <end position="449"/>
    </location>
</feature>
<organism evidence="2 3">
    <name type="scientific">Caenorhabditis nigoni</name>
    <dbReference type="NCBI Taxonomy" id="1611254"/>
    <lineage>
        <taxon>Eukaryota</taxon>
        <taxon>Metazoa</taxon>
        <taxon>Ecdysozoa</taxon>
        <taxon>Nematoda</taxon>
        <taxon>Chromadorea</taxon>
        <taxon>Rhabditida</taxon>
        <taxon>Rhabditina</taxon>
        <taxon>Rhabditomorpha</taxon>
        <taxon>Rhabditoidea</taxon>
        <taxon>Rhabditidae</taxon>
        <taxon>Peloderinae</taxon>
        <taxon>Caenorhabditis</taxon>
    </lineage>
</organism>
<dbReference type="AlphaFoldDB" id="A0A2G5SXT6"/>
<dbReference type="Proteomes" id="UP000230233">
    <property type="component" value="Chromosome X"/>
</dbReference>
<dbReference type="OrthoDB" id="10465157at2759"/>
<feature type="compositionally biased region" description="Basic and acidic residues" evidence="1">
    <location>
        <begin position="199"/>
        <end position="213"/>
    </location>
</feature>
<feature type="compositionally biased region" description="Polar residues" evidence="1">
    <location>
        <begin position="285"/>
        <end position="296"/>
    </location>
</feature>
<feature type="compositionally biased region" description="Low complexity" evidence="1">
    <location>
        <begin position="249"/>
        <end position="266"/>
    </location>
</feature>
<evidence type="ECO:0000313" key="2">
    <source>
        <dbReference type="EMBL" id="PIC19924.1"/>
    </source>
</evidence>
<gene>
    <name evidence="2" type="primary">Cnig_chr_X.g25289</name>
    <name evidence="2" type="ORF">B9Z55_025289</name>
</gene>
<protein>
    <submittedName>
        <fullName evidence="2">Uncharacterized protein</fullName>
    </submittedName>
</protein>
<dbReference type="EMBL" id="PDUG01000006">
    <property type="protein sequence ID" value="PIC19924.1"/>
    <property type="molecule type" value="Genomic_DNA"/>
</dbReference>
<feature type="compositionally biased region" description="Basic and acidic residues" evidence="1">
    <location>
        <begin position="322"/>
        <end position="337"/>
    </location>
</feature>
<feature type="compositionally biased region" description="Basic and acidic residues" evidence="1">
    <location>
        <begin position="355"/>
        <end position="364"/>
    </location>
</feature>
<keyword evidence="3" id="KW-1185">Reference proteome</keyword>
<reference evidence="3" key="1">
    <citation type="submission" date="2017-10" db="EMBL/GenBank/DDBJ databases">
        <title>Rapid genome shrinkage in a self-fertile nematode reveals novel sperm competition proteins.</title>
        <authorList>
            <person name="Yin D."/>
            <person name="Schwarz E.M."/>
            <person name="Thomas C.G."/>
            <person name="Felde R.L."/>
            <person name="Korf I.F."/>
            <person name="Cutter A.D."/>
            <person name="Schartner C.M."/>
            <person name="Ralston E.J."/>
            <person name="Meyer B.J."/>
            <person name="Haag E.S."/>
        </authorList>
    </citation>
    <scope>NUCLEOTIDE SEQUENCE [LARGE SCALE GENOMIC DNA]</scope>
    <source>
        <strain evidence="3">JU1422</strain>
    </source>
</reference>
<comment type="caution">
    <text evidence="2">The sequence shown here is derived from an EMBL/GenBank/DDBJ whole genome shotgun (WGS) entry which is preliminary data.</text>
</comment>
<name>A0A2G5SXT6_9PELO</name>
<proteinExistence type="predicted"/>
<evidence type="ECO:0000256" key="1">
    <source>
        <dbReference type="SAM" id="MobiDB-lite"/>
    </source>
</evidence>
<feature type="compositionally biased region" description="Polar residues" evidence="1">
    <location>
        <begin position="372"/>
        <end position="384"/>
    </location>
</feature>
<feature type="compositionally biased region" description="Polar residues" evidence="1">
    <location>
        <begin position="450"/>
        <end position="461"/>
    </location>
</feature>